<accession>A0A822FM63</accession>
<evidence type="ECO:0000313" key="1">
    <source>
        <dbReference type="EMBL" id="CAF5133080.1"/>
    </source>
</evidence>
<dbReference type="AlphaFoldDB" id="A0A822FM63"/>
<protein>
    <submittedName>
        <fullName evidence="1">Uncharacterized protein</fullName>
    </submittedName>
</protein>
<name>A0A822FM63_9BILA</name>
<feature type="non-terminal residue" evidence="1">
    <location>
        <position position="1"/>
    </location>
</feature>
<feature type="non-terminal residue" evidence="1">
    <location>
        <position position="80"/>
    </location>
</feature>
<organism evidence="1 2">
    <name type="scientific">Rotaria socialis</name>
    <dbReference type="NCBI Taxonomy" id="392032"/>
    <lineage>
        <taxon>Eukaryota</taxon>
        <taxon>Metazoa</taxon>
        <taxon>Spiralia</taxon>
        <taxon>Gnathifera</taxon>
        <taxon>Rotifera</taxon>
        <taxon>Eurotatoria</taxon>
        <taxon>Bdelloidea</taxon>
        <taxon>Philodinida</taxon>
        <taxon>Philodinidae</taxon>
        <taxon>Rotaria</taxon>
    </lineage>
</organism>
<evidence type="ECO:0000313" key="2">
    <source>
        <dbReference type="Proteomes" id="UP000663848"/>
    </source>
</evidence>
<dbReference type="EMBL" id="CAJOBR010086192">
    <property type="protein sequence ID" value="CAF5133080.1"/>
    <property type="molecule type" value="Genomic_DNA"/>
</dbReference>
<comment type="caution">
    <text evidence="1">The sequence shown here is derived from an EMBL/GenBank/DDBJ whole genome shotgun (WGS) entry which is preliminary data.</text>
</comment>
<dbReference type="Proteomes" id="UP000663848">
    <property type="component" value="Unassembled WGS sequence"/>
</dbReference>
<gene>
    <name evidence="1" type="ORF">QYT958_LOCUS47004</name>
</gene>
<sequence length="80" mass="9034">EELLNVSLSTSKFFPALRSDYNLSDIILVYRANSSSSQSSCSERITYLSLRCDHLFDDDNLNSTIKYELQTPNECVTGTC</sequence>
<reference evidence="1" key="1">
    <citation type="submission" date="2021-02" db="EMBL/GenBank/DDBJ databases">
        <authorList>
            <person name="Nowell W R."/>
        </authorList>
    </citation>
    <scope>NUCLEOTIDE SEQUENCE</scope>
</reference>
<proteinExistence type="predicted"/>